<feature type="transmembrane region" description="Helical" evidence="1">
    <location>
        <begin position="180"/>
        <end position="211"/>
    </location>
</feature>
<keyword evidence="1" id="KW-0812">Transmembrane</keyword>
<feature type="transmembrane region" description="Helical" evidence="1">
    <location>
        <begin position="6"/>
        <end position="25"/>
    </location>
</feature>
<dbReference type="AlphaFoldDB" id="A0A1X0NIE1"/>
<keyword evidence="1" id="KW-0472">Membrane</keyword>
<feature type="transmembrane region" description="Helical" evidence="1">
    <location>
        <begin position="102"/>
        <end position="123"/>
    </location>
</feature>
<dbReference type="OrthoDB" id="277808at2759"/>
<sequence length="264" mass="29579">MSDSLAFFLVTIELILFFAFDFLFARVLNTLKQDHPELEECAPEDSPDLDPVAVIDSLRHTVVEVYEHHQQHYTQVPQQANSTPANVEEVEVRPISYVRENALHTTVVICGVVAPVLTVLQFLLPSGFHWCRFDPPPWLQFTGVVPGLAAVMVFAARAMHAGSLMEVSRQQWITLMWFRLDFMLIAAGVALIGAGAWLVALCMSAVALYLAHRVMRIERRLARLTRETRLVRGEVDVQHVYAPGTVEAQRALASSDVEGYNALK</sequence>
<dbReference type="RefSeq" id="XP_028878561.1">
    <property type="nucleotide sequence ID" value="XM_029030160.1"/>
</dbReference>
<protein>
    <submittedName>
        <fullName evidence="2">Uncharacterized protein</fullName>
    </submittedName>
</protein>
<reference evidence="2 3" key="1">
    <citation type="submission" date="2017-03" db="EMBL/GenBank/DDBJ databases">
        <title>An alternative strategy for trypanosome survival in the mammalian bloodstream revealed through genome and transcriptome analysis of the ubiquitous bovine parasite Trypanosoma (Megatrypanum) theileri.</title>
        <authorList>
            <person name="Kelly S."/>
            <person name="Ivens A."/>
            <person name="Mott A."/>
            <person name="O'Neill E."/>
            <person name="Emms D."/>
            <person name="Macleod O."/>
            <person name="Voorheis P."/>
            <person name="Matthews J."/>
            <person name="Matthews K."/>
            <person name="Carrington M."/>
        </authorList>
    </citation>
    <scope>NUCLEOTIDE SEQUENCE [LARGE SCALE GENOMIC DNA]</scope>
    <source>
        <strain evidence="2">Edinburgh</strain>
    </source>
</reference>
<comment type="caution">
    <text evidence="2">The sequence shown here is derived from an EMBL/GenBank/DDBJ whole genome shotgun (WGS) entry which is preliminary data.</text>
</comment>
<keyword evidence="1" id="KW-1133">Transmembrane helix</keyword>
<keyword evidence="3" id="KW-1185">Reference proteome</keyword>
<dbReference type="VEuPathDB" id="TriTrypDB:TM35_000441510"/>
<evidence type="ECO:0000313" key="3">
    <source>
        <dbReference type="Proteomes" id="UP000192257"/>
    </source>
</evidence>
<gene>
    <name evidence="2" type="ORF">TM35_000441510</name>
</gene>
<name>A0A1X0NIE1_9TRYP</name>
<dbReference type="GeneID" id="39989940"/>
<organism evidence="2 3">
    <name type="scientific">Trypanosoma theileri</name>
    <dbReference type="NCBI Taxonomy" id="67003"/>
    <lineage>
        <taxon>Eukaryota</taxon>
        <taxon>Discoba</taxon>
        <taxon>Euglenozoa</taxon>
        <taxon>Kinetoplastea</taxon>
        <taxon>Metakinetoplastina</taxon>
        <taxon>Trypanosomatida</taxon>
        <taxon>Trypanosomatidae</taxon>
        <taxon>Trypanosoma</taxon>
    </lineage>
</organism>
<evidence type="ECO:0000256" key="1">
    <source>
        <dbReference type="SAM" id="Phobius"/>
    </source>
</evidence>
<dbReference type="Proteomes" id="UP000192257">
    <property type="component" value="Unassembled WGS sequence"/>
</dbReference>
<feature type="transmembrane region" description="Helical" evidence="1">
    <location>
        <begin position="138"/>
        <end position="159"/>
    </location>
</feature>
<evidence type="ECO:0000313" key="2">
    <source>
        <dbReference type="EMBL" id="ORC84495.1"/>
    </source>
</evidence>
<accession>A0A1X0NIE1</accession>
<proteinExistence type="predicted"/>
<dbReference type="EMBL" id="NBCO01000044">
    <property type="protein sequence ID" value="ORC84495.1"/>
    <property type="molecule type" value="Genomic_DNA"/>
</dbReference>